<feature type="transmembrane region" description="Helical" evidence="1">
    <location>
        <begin position="161"/>
        <end position="186"/>
    </location>
</feature>
<dbReference type="AlphaFoldDB" id="A0A542BR32"/>
<feature type="transmembrane region" description="Helical" evidence="1">
    <location>
        <begin position="49"/>
        <end position="70"/>
    </location>
</feature>
<dbReference type="PANTHER" id="PTHR34989">
    <property type="entry name" value="PROTEIN HDED"/>
    <property type="match status" value="1"/>
</dbReference>
<reference evidence="2" key="1">
    <citation type="submission" date="2019-06" db="EMBL/GenBank/DDBJ databases">
        <authorList>
            <person name="Deangelis K."/>
            <person name="Huntemann M."/>
            <person name="Clum A."/>
            <person name="Pillay M."/>
            <person name="Palaniappan K."/>
            <person name="Varghese N."/>
            <person name="Mikhailova N."/>
            <person name="Stamatis D."/>
            <person name="Reddy T."/>
            <person name="Daum C."/>
            <person name="Shapiro N."/>
            <person name="Ivanova N."/>
            <person name="Kyrpides N."/>
            <person name="Woyke T."/>
        </authorList>
    </citation>
    <scope>NUCLEOTIDE SEQUENCE [LARGE SCALE GENOMIC DNA]</scope>
    <source>
        <strain evidence="2">128R</strain>
    </source>
</reference>
<dbReference type="Pfam" id="PF03729">
    <property type="entry name" value="DUF308"/>
    <property type="match status" value="1"/>
</dbReference>
<feature type="transmembrane region" description="Helical" evidence="1">
    <location>
        <begin position="21"/>
        <end position="43"/>
    </location>
</feature>
<organism evidence="2">
    <name type="scientific">Serratia fonticola</name>
    <dbReference type="NCBI Taxonomy" id="47917"/>
    <lineage>
        <taxon>Bacteria</taxon>
        <taxon>Pseudomonadati</taxon>
        <taxon>Pseudomonadota</taxon>
        <taxon>Gammaproteobacteria</taxon>
        <taxon>Enterobacterales</taxon>
        <taxon>Yersiniaceae</taxon>
        <taxon>Serratia</taxon>
    </lineage>
</organism>
<keyword evidence="1" id="KW-1133">Transmembrane helix</keyword>
<dbReference type="NCBIfam" id="NF007577">
    <property type="entry name" value="PRK10209.1"/>
    <property type="match status" value="1"/>
</dbReference>
<dbReference type="InterPro" id="IPR005325">
    <property type="entry name" value="DUF308_memb"/>
</dbReference>
<evidence type="ECO:0000313" key="2">
    <source>
        <dbReference type="EMBL" id="TVZ71475.1"/>
    </source>
</evidence>
<protein>
    <submittedName>
        <fullName evidence="2">Uncharacterized membrane protein HdeD (DUF308 family)</fullName>
    </submittedName>
</protein>
<accession>A0A542BR32</accession>
<feature type="transmembrane region" description="Helical" evidence="1">
    <location>
        <begin position="103"/>
        <end position="124"/>
    </location>
</feature>
<comment type="caution">
    <text evidence="2">The sequence shown here is derived from an EMBL/GenBank/DDBJ whole genome shotgun (WGS) entry which is preliminary data.</text>
</comment>
<feature type="transmembrane region" description="Helical" evidence="1">
    <location>
        <begin position="77"/>
        <end position="97"/>
    </location>
</feature>
<feature type="transmembrane region" description="Helical" evidence="1">
    <location>
        <begin position="136"/>
        <end position="155"/>
    </location>
</feature>
<dbReference type="OrthoDB" id="6591996at2"/>
<name>A0A542BR32_SERFO</name>
<keyword evidence="1" id="KW-0472">Membrane</keyword>
<proteinExistence type="predicted"/>
<dbReference type="EMBL" id="VISQ01000001">
    <property type="protein sequence ID" value="TVZ71475.1"/>
    <property type="molecule type" value="Genomic_DNA"/>
</dbReference>
<sequence length="190" mass="20375">MLNIDRNQLLSIQENFLKKQRIPLMITATLLLLGGIFCLMTPFASGVALSVVIGAFLLLSGLALIIEMFIHRAQNAWPMIGGILLGLAYLILGYVFITNPTVGILALAVYIAVLFALGGVARLIVSFNWRGRGGRWLQGIIGVLDLIIAAMLIGASPEVTVTLVTAIVGIEMLISAFSLFQVASLLKPAR</sequence>
<gene>
    <name evidence="2" type="ORF">FHU10_4103</name>
</gene>
<keyword evidence="1" id="KW-0812">Transmembrane</keyword>
<evidence type="ECO:0000256" key="1">
    <source>
        <dbReference type="SAM" id="Phobius"/>
    </source>
</evidence>
<dbReference type="GO" id="GO:0005886">
    <property type="term" value="C:plasma membrane"/>
    <property type="evidence" value="ECO:0007669"/>
    <property type="project" value="TreeGrafter"/>
</dbReference>
<dbReference type="InterPro" id="IPR052712">
    <property type="entry name" value="Acid_resist_chaperone_HdeD"/>
</dbReference>
<dbReference type="PANTHER" id="PTHR34989:SF1">
    <property type="entry name" value="PROTEIN HDED"/>
    <property type="match status" value="1"/>
</dbReference>
<reference evidence="2" key="2">
    <citation type="submission" date="2019-08" db="EMBL/GenBank/DDBJ databases">
        <title>Investigation of anaerobic lignin degradation for improved lignocellulosic biofuels.</title>
        <authorList>
            <person name="Deangelis K.PhD."/>
        </authorList>
    </citation>
    <scope>NUCLEOTIDE SEQUENCE [LARGE SCALE GENOMIC DNA]</scope>
    <source>
        <strain evidence="2">128R</strain>
    </source>
</reference>